<feature type="compositionally biased region" description="Gly residues" evidence="1">
    <location>
        <begin position="8"/>
        <end position="22"/>
    </location>
</feature>
<dbReference type="EMBL" id="FZMO01000112">
    <property type="protein sequence ID" value="SNQ47616.1"/>
    <property type="molecule type" value="Genomic_DNA"/>
</dbReference>
<evidence type="ECO:0000313" key="3">
    <source>
        <dbReference type="Proteomes" id="UP000234331"/>
    </source>
</evidence>
<dbReference type="AlphaFoldDB" id="A0A2I2KPN7"/>
<feature type="region of interest" description="Disordered" evidence="1">
    <location>
        <begin position="1"/>
        <end position="22"/>
    </location>
</feature>
<sequence>MRRISGGRRTGAAGGVPGRYGAAGGRAEDVLHWQHRQRPISAETLRKRLHVGADTARGLVAQIRSDTHPTLDNQPPEAAST</sequence>
<reference evidence="2 3" key="1">
    <citation type="submission" date="2017-06" db="EMBL/GenBank/DDBJ databases">
        <authorList>
            <person name="Kim H.J."/>
            <person name="Triplett B.A."/>
        </authorList>
    </citation>
    <scope>NUCLEOTIDE SEQUENCE [LARGE SCALE GENOMIC DNA]</scope>
    <source>
        <strain evidence="2">FRACA_ARgP5</strain>
    </source>
</reference>
<proteinExistence type="predicted"/>
<protein>
    <submittedName>
        <fullName evidence="2">Uncharacterized protein</fullName>
    </submittedName>
</protein>
<evidence type="ECO:0000256" key="1">
    <source>
        <dbReference type="SAM" id="MobiDB-lite"/>
    </source>
</evidence>
<accession>A0A2I2KPN7</accession>
<dbReference type="Proteomes" id="UP000234331">
    <property type="component" value="Unassembled WGS sequence"/>
</dbReference>
<organism evidence="2 3">
    <name type="scientific">Frankia canadensis</name>
    <dbReference type="NCBI Taxonomy" id="1836972"/>
    <lineage>
        <taxon>Bacteria</taxon>
        <taxon>Bacillati</taxon>
        <taxon>Actinomycetota</taxon>
        <taxon>Actinomycetes</taxon>
        <taxon>Frankiales</taxon>
        <taxon>Frankiaceae</taxon>
        <taxon>Frankia</taxon>
    </lineage>
</organism>
<dbReference type="OrthoDB" id="4330798at2"/>
<keyword evidence="3" id="KW-1185">Reference proteome</keyword>
<name>A0A2I2KPN7_9ACTN</name>
<evidence type="ECO:0000313" key="2">
    <source>
        <dbReference type="EMBL" id="SNQ47616.1"/>
    </source>
</evidence>
<gene>
    <name evidence="2" type="ORF">FRACA_20012</name>
</gene>